<feature type="compositionally biased region" description="Low complexity" evidence="7">
    <location>
        <begin position="10"/>
        <end position="19"/>
    </location>
</feature>
<gene>
    <name evidence="9" type="ORF">INQ42_01610</name>
</gene>
<evidence type="ECO:0000313" key="9">
    <source>
        <dbReference type="EMBL" id="QOW22336.1"/>
    </source>
</evidence>
<dbReference type="InterPro" id="IPR045864">
    <property type="entry name" value="aa-tRNA-synth_II/BPL/LPL"/>
</dbReference>
<evidence type="ECO:0000256" key="6">
    <source>
        <dbReference type="ARBA" id="ARBA00047846"/>
    </source>
</evidence>
<dbReference type="InterPro" id="IPR003142">
    <property type="entry name" value="BPL_C"/>
</dbReference>
<dbReference type="InterPro" id="IPR004143">
    <property type="entry name" value="BPL_LPL_catalytic"/>
</dbReference>
<dbReference type="InterPro" id="IPR008988">
    <property type="entry name" value="Transcriptional_repressor_C"/>
</dbReference>
<dbReference type="SUPFAM" id="SSF55681">
    <property type="entry name" value="Class II aaRS and biotin synthetases"/>
    <property type="match status" value="1"/>
</dbReference>
<proteinExistence type="predicted"/>
<dbReference type="Gene3D" id="2.30.30.100">
    <property type="match status" value="1"/>
</dbReference>
<keyword evidence="1 9" id="KW-0436">Ligase</keyword>
<reference evidence="9 10" key="1">
    <citation type="submission" date="2020-10" db="EMBL/GenBank/DDBJ databases">
        <title>complete genome sequencing of Lysobacter sp. H23M41.</title>
        <authorList>
            <person name="Bae J.-W."/>
            <person name="Lee S.-Y."/>
        </authorList>
    </citation>
    <scope>NUCLEOTIDE SEQUENCE [LARGE SCALE GENOMIC DNA]</scope>
    <source>
        <strain evidence="9 10">H23M41</strain>
    </source>
</reference>
<dbReference type="NCBIfam" id="TIGR00121">
    <property type="entry name" value="birA_ligase"/>
    <property type="match status" value="1"/>
</dbReference>
<dbReference type="PANTHER" id="PTHR12835:SF5">
    <property type="entry name" value="BIOTIN--PROTEIN LIGASE"/>
    <property type="match status" value="1"/>
</dbReference>
<dbReference type="Pfam" id="PF03099">
    <property type="entry name" value="BPL_LplA_LipB"/>
    <property type="match status" value="1"/>
</dbReference>
<keyword evidence="3" id="KW-0067">ATP-binding</keyword>
<evidence type="ECO:0000256" key="5">
    <source>
        <dbReference type="ARBA" id="ARBA00024227"/>
    </source>
</evidence>
<evidence type="ECO:0000256" key="1">
    <source>
        <dbReference type="ARBA" id="ARBA00022598"/>
    </source>
</evidence>
<dbReference type="GO" id="GO:0004077">
    <property type="term" value="F:biotin--[biotin carboxyl-carrier protein] ligase activity"/>
    <property type="evidence" value="ECO:0007669"/>
    <property type="project" value="UniProtKB-EC"/>
</dbReference>
<feature type="region of interest" description="Disordered" evidence="7">
    <location>
        <begin position="1"/>
        <end position="23"/>
    </location>
</feature>
<dbReference type="Proteomes" id="UP000593932">
    <property type="component" value="Chromosome"/>
</dbReference>
<protein>
    <recommendedName>
        <fullName evidence="5">biotin--[biotin carboxyl-carrier protein] ligase</fullName>
        <ecNumber evidence="5">6.3.4.15</ecNumber>
    </recommendedName>
</protein>
<keyword evidence="2" id="KW-0547">Nucleotide-binding</keyword>
<evidence type="ECO:0000256" key="4">
    <source>
        <dbReference type="ARBA" id="ARBA00023267"/>
    </source>
</evidence>
<evidence type="ECO:0000259" key="8">
    <source>
        <dbReference type="PROSITE" id="PS51733"/>
    </source>
</evidence>
<dbReference type="EC" id="6.3.4.15" evidence="5"/>
<evidence type="ECO:0000256" key="2">
    <source>
        <dbReference type="ARBA" id="ARBA00022741"/>
    </source>
</evidence>
<accession>A0A7S6ULB2</accession>
<organism evidence="9 10">
    <name type="scientific">Novilysobacter avium</name>
    <dbReference type="NCBI Taxonomy" id="2781023"/>
    <lineage>
        <taxon>Bacteria</taxon>
        <taxon>Pseudomonadati</taxon>
        <taxon>Pseudomonadota</taxon>
        <taxon>Gammaproteobacteria</taxon>
        <taxon>Lysobacterales</taxon>
        <taxon>Lysobacteraceae</taxon>
        <taxon>Novilysobacter</taxon>
    </lineage>
</organism>
<dbReference type="Pfam" id="PF02237">
    <property type="entry name" value="BPL_C"/>
    <property type="match status" value="1"/>
</dbReference>
<sequence length="352" mass="36602">MAAPPTTVGASSAESPANEPADERALLARLIEGPIPADARAGNDGSDAAALWQRVQDLQRAGVPIDEEIDGGYRLTQPFDLLDNHAIVGALPAPVRARIASLEVAWVLGSTNSELQRRPGAADGAASVLLAERQTAGRGRRGKEWSSPLGAHVYLSLARTFGGGWARLGGLSLVAGVATVDALHALGYGMVRLKWPNDLVVPAADGDLRKLGGLLVDGGGDHAGPARAVIGLGLNVRMPERFGVLIDQSWCDLAQLPVATPPRSAIAAAIIARWVPALDEFNRDGLCGFLTRYAAMDAIAGQPVRISSETSCIDGVALGLAGDGSLRVRTGDGAERCFHAGEVSVRRVKADS</sequence>
<dbReference type="Gene3D" id="3.30.930.10">
    <property type="entry name" value="Bira Bifunctional Protein, Domain 2"/>
    <property type="match status" value="1"/>
</dbReference>
<evidence type="ECO:0000313" key="10">
    <source>
        <dbReference type="Proteomes" id="UP000593932"/>
    </source>
</evidence>
<feature type="domain" description="BPL/LPL catalytic" evidence="8">
    <location>
        <begin position="91"/>
        <end position="282"/>
    </location>
</feature>
<dbReference type="InterPro" id="IPR004408">
    <property type="entry name" value="Biotin_CoA_COase_ligase"/>
</dbReference>
<comment type="catalytic activity">
    <reaction evidence="6">
        <text>biotin + L-lysyl-[protein] + ATP = N(6)-biotinyl-L-lysyl-[protein] + AMP + diphosphate + H(+)</text>
        <dbReference type="Rhea" id="RHEA:11756"/>
        <dbReference type="Rhea" id="RHEA-COMP:9752"/>
        <dbReference type="Rhea" id="RHEA-COMP:10505"/>
        <dbReference type="ChEBI" id="CHEBI:15378"/>
        <dbReference type="ChEBI" id="CHEBI:29969"/>
        <dbReference type="ChEBI" id="CHEBI:30616"/>
        <dbReference type="ChEBI" id="CHEBI:33019"/>
        <dbReference type="ChEBI" id="CHEBI:57586"/>
        <dbReference type="ChEBI" id="CHEBI:83144"/>
        <dbReference type="ChEBI" id="CHEBI:456215"/>
        <dbReference type="EC" id="6.3.4.15"/>
    </reaction>
</comment>
<dbReference type="RefSeq" id="WP_194034873.1">
    <property type="nucleotide sequence ID" value="NZ_CP063657.1"/>
</dbReference>
<dbReference type="PROSITE" id="PS51733">
    <property type="entry name" value="BPL_LPL_CATALYTIC"/>
    <property type="match status" value="1"/>
</dbReference>
<keyword evidence="4" id="KW-0092">Biotin</keyword>
<name>A0A7S6ULB2_9GAMM</name>
<evidence type="ECO:0000256" key="7">
    <source>
        <dbReference type="SAM" id="MobiDB-lite"/>
    </source>
</evidence>
<dbReference type="PANTHER" id="PTHR12835">
    <property type="entry name" value="BIOTIN PROTEIN LIGASE"/>
    <property type="match status" value="1"/>
</dbReference>
<dbReference type="SUPFAM" id="SSF50037">
    <property type="entry name" value="C-terminal domain of transcriptional repressors"/>
    <property type="match status" value="1"/>
</dbReference>
<dbReference type="EMBL" id="CP063657">
    <property type="protein sequence ID" value="QOW22336.1"/>
    <property type="molecule type" value="Genomic_DNA"/>
</dbReference>
<evidence type="ECO:0000256" key="3">
    <source>
        <dbReference type="ARBA" id="ARBA00022840"/>
    </source>
</evidence>
<keyword evidence="10" id="KW-1185">Reference proteome</keyword>